<accession>A0AAV3EH76</accession>
<dbReference type="AlphaFoldDB" id="A0AAV3EH76"/>
<evidence type="ECO:0000313" key="2">
    <source>
        <dbReference type="Proteomes" id="UP000004274"/>
    </source>
</evidence>
<organism evidence="1 2">
    <name type="scientific">Streptococcus cristatus ATCC 51100</name>
    <dbReference type="NCBI Taxonomy" id="889201"/>
    <lineage>
        <taxon>Bacteria</taxon>
        <taxon>Bacillati</taxon>
        <taxon>Bacillota</taxon>
        <taxon>Bacilli</taxon>
        <taxon>Lactobacillales</taxon>
        <taxon>Streptococcaceae</taxon>
        <taxon>Streptococcus</taxon>
    </lineage>
</organism>
<name>A0AAV3EH76_STRCR</name>
<proteinExistence type="predicted"/>
<gene>
    <name evidence="1" type="ORF">HMPREF9960_0390</name>
</gene>
<dbReference type="Proteomes" id="UP000004274">
    <property type="component" value="Unassembled WGS sequence"/>
</dbReference>
<dbReference type="EMBL" id="AFUE01000001">
    <property type="protein sequence ID" value="EGU69186.1"/>
    <property type="molecule type" value="Genomic_DNA"/>
</dbReference>
<protein>
    <submittedName>
        <fullName evidence="1">Uncharacterized protein</fullName>
    </submittedName>
</protein>
<comment type="caution">
    <text evidence="1">The sequence shown here is derived from an EMBL/GenBank/DDBJ whole genome shotgun (WGS) entry which is preliminary data.</text>
</comment>
<sequence length="58" mass="6794">MLAIIEFVNYFYYRLSYYTMGGLGLQVMRPLKLLLTGKAAKSQISKEISLYEKNMEHK</sequence>
<evidence type="ECO:0000313" key="1">
    <source>
        <dbReference type="EMBL" id="EGU69186.1"/>
    </source>
</evidence>
<reference evidence="1 2" key="1">
    <citation type="submission" date="2011-05" db="EMBL/GenBank/DDBJ databases">
        <authorList>
            <person name="Durkin A.S."/>
            <person name="McCorrison J."/>
            <person name="Torralba M."/>
            <person name="Gillis M."/>
            <person name="Methe B."/>
            <person name="Sutton G."/>
            <person name="Nelson K.E."/>
        </authorList>
    </citation>
    <scope>NUCLEOTIDE SEQUENCE [LARGE SCALE GENOMIC DNA]</scope>
    <source>
        <strain evidence="1 2">ATCC 51100</strain>
    </source>
</reference>